<evidence type="ECO:0000313" key="1">
    <source>
        <dbReference type="EMBL" id="KAK8506609.1"/>
    </source>
</evidence>
<dbReference type="Proteomes" id="UP001472677">
    <property type="component" value="Unassembled WGS sequence"/>
</dbReference>
<name>A0ABR2BHG1_9ROSI</name>
<accession>A0ABR2BHG1</accession>
<sequence length="180" mass="19430">MVSKLLVNGRIQVVEYESLPTICFNCGKYGHVSASSPGKVPEAECDATPLTNTAQPPGSVGPWIIGERCQRRTSRNLQAQELAKDVDHAHHNTTGIRSNDQQAQHSSIVISENSDPNLQGETMAPHVSPTYGNPLTLGKPLDPRNLQNPDPGTVNIREKLATYVLVAVSLLVAQATTMLE</sequence>
<gene>
    <name evidence="1" type="ORF">V6N12_073562</name>
</gene>
<keyword evidence="2" id="KW-1185">Reference proteome</keyword>
<dbReference type="EMBL" id="JBBPBM010000117">
    <property type="protein sequence ID" value="KAK8506609.1"/>
    <property type="molecule type" value="Genomic_DNA"/>
</dbReference>
<evidence type="ECO:0008006" key="3">
    <source>
        <dbReference type="Google" id="ProtNLM"/>
    </source>
</evidence>
<evidence type="ECO:0000313" key="2">
    <source>
        <dbReference type="Proteomes" id="UP001472677"/>
    </source>
</evidence>
<comment type="caution">
    <text evidence="1">The sequence shown here is derived from an EMBL/GenBank/DDBJ whole genome shotgun (WGS) entry which is preliminary data.</text>
</comment>
<organism evidence="1 2">
    <name type="scientific">Hibiscus sabdariffa</name>
    <name type="common">roselle</name>
    <dbReference type="NCBI Taxonomy" id="183260"/>
    <lineage>
        <taxon>Eukaryota</taxon>
        <taxon>Viridiplantae</taxon>
        <taxon>Streptophyta</taxon>
        <taxon>Embryophyta</taxon>
        <taxon>Tracheophyta</taxon>
        <taxon>Spermatophyta</taxon>
        <taxon>Magnoliopsida</taxon>
        <taxon>eudicotyledons</taxon>
        <taxon>Gunneridae</taxon>
        <taxon>Pentapetalae</taxon>
        <taxon>rosids</taxon>
        <taxon>malvids</taxon>
        <taxon>Malvales</taxon>
        <taxon>Malvaceae</taxon>
        <taxon>Malvoideae</taxon>
        <taxon>Hibiscus</taxon>
    </lineage>
</organism>
<reference evidence="1 2" key="1">
    <citation type="journal article" date="2024" name="G3 (Bethesda)">
        <title>Genome assembly of Hibiscus sabdariffa L. provides insights into metabolisms of medicinal natural products.</title>
        <authorList>
            <person name="Kim T."/>
        </authorList>
    </citation>
    <scope>NUCLEOTIDE SEQUENCE [LARGE SCALE GENOMIC DNA]</scope>
    <source>
        <strain evidence="1">TK-2024</strain>
        <tissue evidence="1">Old leaves</tissue>
    </source>
</reference>
<protein>
    <recommendedName>
        <fullName evidence="3">CCHC-type domain-containing protein</fullName>
    </recommendedName>
</protein>
<proteinExistence type="predicted"/>